<dbReference type="SUPFAM" id="SSF53335">
    <property type="entry name" value="S-adenosyl-L-methionine-dependent methyltransferases"/>
    <property type="match status" value="1"/>
</dbReference>
<evidence type="ECO:0000256" key="2">
    <source>
        <dbReference type="ARBA" id="ARBA00022552"/>
    </source>
</evidence>
<evidence type="ECO:0000313" key="9">
    <source>
        <dbReference type="Proteomes" id="UP001432000"/>
    </source>
</evidence>
<accession>A0ABZ2PUJ7</accession>
<keyword evidence="2" id="KW-0698">rRNA processing</keyword>
<dbReference type="InterPro" id="IPR046977">
    <property type="entry name" value="RsmC/RlmG"/>
</dbReference>
<feature type="domain" description="DUF7782" evidence="7">
    <location>
        <begin position="380"/>
        <end position="491"/>
    </location>
</feature>
<evidence type="ECO:0000313" key="8">
    <source>
        <dbReference type="EMBL" id="WXG70928.1"/>
    </source>
</evidence>
<sequence>MTATLLSACPPLREAFVRCRYDADALLDALGDAGHAALGRSEPVPVRIACRSHGDLGVLIRMFLLVDDIAEADAASALAPLSVDDAIAASILVRSGPGLVRASVDIRPLDTGTGTRWVVSDLDGSMRPAPTASDHVLGVGQASLSLLRGTPTTPVGSVLDVGTGCGVQAVHAAGYAGSVTATDISERSMLLAAATMALNQLDAELIRGSWFEPVTGRTFDRIVANPPFVVGLGTVSHSYRDSGLDLDGASKLMIENAPAHLNPGGTAVILASWVHVEGEDWRARVASWLPDHGVDAWILQRDVADPALYVGTWMRDGGVDPRDDAGAAQATAWLEHFAAADVTGIGFGFVYLRRTDLPTDVLAEDLRHAFEDPLGNEAIDYFARLQWLRENDPSDSIFELDISTALERVYLPGAEGWEREVTRVHRGNGPNWQHEIDELGATLLSGLSPGGLRLNELIELLAAANDLDVDELSISATELVVGLVRHGLVRPAGIRIPVPSPDTFSATSQDK</sequence>
<dbReference type="Proteomes" id="UP001432000">
    <property type="component" value="Chromosome"/>
</dbReference>
<keyword evidence="3 8" id="KW-0489">Methyltransferase</keyword>
<evidence type="ECO:0000256" key="1">
    <source>
        <dbReference type="ARBA" id="ARBA00022490"/>
    </source>
</evidence>
<evidence type="ECO:0000259" key="7">
    <source>
        <dbReference type="Pfam" id="PF25004"/>
    </source>
</evidence>
<dbReference type="EMBL" id="CP147846">
    <property type="protein sequence ID" value="WXG70928.1"/>
    <property type="molecule type" value="Genomic_DNA"/>
</dbReference>
<dbReference type="PANTHER" id="PTHR47816:SF4">
    <property type="entry name" value="RIBOSOMAL RNA SMALL SUBUNIT METHYLTRANSFERASE C"/>
    <property type="match status" value="1"/>
</dbReference>
<gene>
    <name evidence="8" type="ORF">WDS16_10795</name>
</gene>
<dbReference type="CDD" id="cd02440">
    <property type="entry name" value="AdoMet_MTases"/>
    <property type="match status" value="1"/>
</dbReference>
<dbReference type="InterPro" id="IPR007848">
    <property type="entry name" value="Small_mtfrase_dom"/>
</dbReference>
<organism evidence="8 9">
    <name type="scientific">Rhodococcus sovatensis</name>
    <dbReference type="NCBI Taxonomy" id="1805840"/>
    <lineage>
        <taxon>Bacteria</taxon>
        <taxon>Bacillati</taxon>
        <taxon>Actinomycetota</taxon>
        <taxon>Actinomycetes</taxon>
        <taxon>Mycobacteriales</taxon>
        <taxon>Nocardiaceae</taxon>
        <taxon>Rhodococcus</taxon>
    </lineage>
</organism>
<feature type="domain" description="DUF7059" evidence="6">
    <location>
        <begin position="19"/>
        <end position="102"/>
    </location>
</feature>
<dbReference type="InterPro" id="IPR002052">
    <property type="entry name" value="DNA_methylase_N6_adenine_CS"/>
</dbReference>
<dbReference type="PROSITE" id="PS00092">
    <property type="entry name" value="N6_MTASE"/>
    <property type="match status" value="1"/>
</dbReference>
<dbReference type="GO" id="GO:0032259">
    <property type="term" value="P:methylation"/>
    <property type="evidence" value="ECO:0007669"/>
    <property type="project" value="UniProtKB-KW"/>
</dbReference>
<feature type="domain" description="Methyltransferase small" evidence="5">
    <location>
        <begin position="141"/>
        <end position="271"/>
    </location>
</feature>
<dbReference type="InterPro" id="IPR055487">
    <property type="entry name" value="DUF7059"/>
</dbReference>
<evidence type="ECO:0000259" key="6">
    <source>
        <dbReference type="Pfam" id="PF23186"/>
    </source>
</evidence>
<reference evidence="8 9" key="1">
    <citation type="submission" date="2024-03" db="EMBL/GenBank/DDBJ databases">
        <title>Natural products discovery in diverse microorganisms through a two-stage MS feature dereplication strategy.</title>
        <authorList>
            <person name="Zhang R."/>
        </authorList>
    </citation>
    <scope>NUCLEOTIDE SEQUENCE [LARGE SCALE GENOMIC DNA]</scope>
    <source>
        <strain evidence="8 9">18930</strain>
    </source>
</reference>
<protein>
    <submittedName>
        <fullName evidence="8">Class I SAM-dependent methyltransferase</fullName>
    </submittedName>
</protein>
<evidence type="ECO:0000256" key="3">
    <source>
        <dbReference type="ARBA" id="ARBA00022603"/>
    </source>
</evidence>
<keyword evidence="9" id="KW-1185">Reference proteome</keyword>
<keyword evidence="4" id="KW-0808">Transferase</keyword>
<dbReference type="InterPro" id="IPR029063">
    <property type="entry name" value="SAM-dependent_MTases_sf"/>
</dbReference>
<keyword evidence="1" id="KW-0963">Cytoplasm</keyword>
<proteinExistence type="predicted"/>
<dbReference type="Pfam" id="PF23186">
    <property type="entry name" value="DUF7059"/>
    <property type="match status" value="1"/>
</dbReference>
<dbReference type="Pfam" id="PF05175">
    <property type="entry name" value="MTS"/>
    <property type="match status" value="1"/>
</dbReference>
<dbReference type="RefSeq" id="WP_338892655.1">
    <property type="nucleotide sequence ID" value="NZ_CP147846.1"/>
</dbReference>
<name>A0ABZ2PUJ7_9NOCA</name>
<dbReference type="Pfam" id="PF25004">
    <property type="entry name" value="DUF7782"/>
    <property type="match status" value="1"/>
</dbReference>
<dbReference type="GO" id="GO:0008168">
    <property type="term" value="F:methyltransferase activity"/>
    <property type="evidence" value="ECO:0007669"/>
    <property type="project" value="UniProtKB-KW"/>
</dbReference>
<evidence type="ECO:0000256" key="4">
    <source>
        <dbReference type="ARBA" id="ARBA00022679"/>
    </source>
</evidence>
<evidence type="ECO:0000259" key="5">
    <source>
        <dbReference type="Pfam" id="PF05175"/>
    </source>
</evidence>
<dbReference type="InterPro" id="IPR056684">
    <property type="entry name" value="DUF7782"/>
</dbReference>
<dbReference type="PANTHER" id="PTHR47816">
    <property type="entry name" value="RIBOSOMAL RNA SMALL SUBUNIT METHYLTRANSFERASE C"/>
    <property type="match status" value="1"/>
</dbReference>
<dbReference type="Gene3D" id="3.40.50.150">
    <property type="entry name" value="Vaccinia Virus protein VP39"/>
    <property type="match status" value="1"/>
</dbReference>